<protein>
    <recommendedName>
        <fullName evidence="3">F-box domain-containing protein</fullName>
    </recommendedName>
</protein>
<name>A0A6G1K059_9PLEO</name>
<gene>
    <name evidence="1" type="ORF">K504DRAFT_447911</name>
</gene>
<dbReference type="EMBL" id="MU005776">
    <property type="protein sequence ID" value="KAF2706188.1"/>
    <property type="molecule type" value="Genomic_DNA"/>
</dbReference>
<organism evidence="1 2">
    <name type="scientific">Pleomassaria siparia CBS 279.74</name>
    <dbReference type="NCBI Taxonomy" id="1314801"/>
    <lineage>
        <taxon>Eukaryota</taxon>
        <taxon>Fungi</taxon>
        <taxon>Dikarya</taxon>
        <taxon>Ascomycota</taxon>
        <taxon>Pezizomycotina</taxon>
        <taxon>Dothideomycetes</taxon>
        <taxon>Pleosporomycetidae</taxon>
        <taxon>Pleosporales</taxon>
        <taxon>Pleomassariaceae</taxon>
        <taxon>Pleomassaria</taxon>
    </lineage>
</organism>
<dbReference type="AlphaFoldDB" id="A0A6G1K059"/>
<dbReference type="OrthoDB" id="5422579at2759"/>
<accession>A0A6G1K059</accession>
<dbReference type="Proteomes" id="UP000799428">
    <property type="component" value="Unassembled WGS sequence"/>
</dbReference>
<proteinExistence type="predicted"/>
<reference evidence="1" key="1">
    <citation type="journal article" date="2020" name="Stud. Mycol.">
        <title>101 Dothideomycetes genomes: a test case for predicting lifestyles and emergence of pathogens.</title>
        <authorList>
            <person name="Haridas S."/>
            <person name="Albert R."/>
            <person name="Binder M."/>
            <person name="Bloem J."/>
            <person name="Labutti K."/>
            <person name="Salamov A."/>
            <person name="Andreopoulos B."/>
            <person name="Baker S."/>
            <person name="Barry K."/>
            <person name="Bills G."/>
            <person name="Bluhm B."/>
            <person name="Cannon C."/>
            <person name="Castanera R."/>
            <person name="Culley D."/>
            <person name="Daum C."/>
            <person name="Ezra D."/>
            <person name="Gonzalez J."/>
            <person name="Henrissat B."/>
            <person name="Kuo A."/>
            <person name="Liang C."/>
            <person name="Lipzen A."/>
            <person name="Lutzoni F."/>
            <person name="Magnuson J."/>
            <person name="Mondo S."/>
            <person name="Nolan M."/>
            <person name="Ohm R."/>
            <person name="Pangilinan J."/>
            <person name="Park H.-J."/>
            <person name="Ramirez L."/>
            <person name="Alfaro M."/>
            <person name="Sun H."/>
            <person name="Tritt A."/>
            <person name="Yoshinaga Y."/>
            <person name="Zwiers L.-H."/>
            <person name="Turgeon B."/>
            <person name="Goodwin S."/>
            <person name="Spatafora J."/>
            <person name="Crous P."/>
            <person name="Grigoriev I."/>
        </authorList>
    </citation>
    <scope>NUCLEOTIDE SEQUENCE</scope>
    <source>
        <strain evidence="1">CBS 279.74</strain>
    </source>
</reference>
<evidence type="ECO:0000313" key="2">
    <source>
        <dbReference type="Proteomes" id="UP000799428"/>
    </source>
</evidence>
<keyword evidence="2" id="KW-1185">Reference proteome</keyword>
<evidence type="ECO:0008006" key="3">
    <source>
        <dbReference type="Google" id="ProtNLM"/>
    </source>
</evidence>
<evidence type="ECO:0000313" key="1">
    <source>
        <dbReference type="EMBL" id="KAF2706188.1"/>
    </source>
</evidence>
<sequence>MTTLPDDIQFCIVPYLNHEGLGNYRLASQSLSRIGAKVLFRAIKFHASCRSVRTVEEASKDEHIRKCVKEVVWDTNMWDLVVDTFDEWSVYVTTWYDKSLPRANFKPEHIPEDIDFHKRILEYKVYRQRREEEIEVLIECLQADNLASILSSLPALNKVRIMNKALLFHNGRVLRVGSRSLEPQFPHFLARGEMVFGNYFARDLLASHALRTVTNAFHTIGSTPKLWINPLDYRLFSLITSFENSASAYQNLTSLKLGLLVTRKRRIAMNLGTETESRQRACYQARNPFTGLQKLRLLSVELSHGFGV</sequence>